<keyword evidence="1" id="KW-1133">Transmembrane helix</keyword>
<evidence type="ECO:0000256" key="1">
    <source>
        <dbReference type="SAM" id="Phobius"/>
    </source>
</evidence>
<dbReference type="EMBL" id="ANNI01000005">
    <property type="protein sequence ID" value="ERJ25855.1"/>
    <property type="molecule type" value="Genomic_DNA"/>
</dbReference>
<organism evidence="2 3">
    <name type="scientific">Campylobacter concisus ATCC 51562</name>
    <dbReference type="NCBI Taxonomy" id="1242969"/>
    <lineage>
        <taxon>Bacteria</taxon>
        <taxon>Pseudomonadati</taxon>
        <taxon>Campylobacterota</taxon>
        <taxon>Epsilonproteobacteria</taxon>
        <taxon>Campylobacterales</taxon>
        <taxon>Campylobacteraceae</taxon>
        <taxon>Campylobacter</taxon>
    </lineage>
</organism>
<keyword evidence="1" id="KW-0812">Transmembrane</keyword>
<reference evidence="2 3" key="1">
    <citation type="journal article" date="2013" name="BMC Genomics">
        <title>Comparative genomics of Campylobacter concisus isolates reveals genetic diversity and provides insights into disease association.</title>
        <authorList>
            <person name="Deshpande N.P."/>
            <person name="Kaakoush N.O."/>
            <person name="Wilkins M.R."/>
            <person name="Mitchell H.M."/>
        </authorList>
    </citation>
    <scope>NUCLEOTIDE SEQUENCE [LARGE SCALE GENOMIC DNA]</scope>
    <source>
        <strain evidence="2 3">ATCC 51562</strain>
    </source>
</reference>
<protein>
    <submittedName>
        <fullName evidence="2">Uncharacterized protein</fullName>
    </submittedName>
</protein>
<keyword evidence="1" id="KW-0472">Membrane</keyword>
<dbReference type="eggNOG" id="ENOG502ZYQ2">
    <property type="taxonomic scope" value="Bacteria"/>
</dbReference>
<comment type="caution">
    <text evidence="2">The sequence shown here is derived from an EMBL/GenBank/DDBJ whole genome shotgun (WGS) entry which is preliminary data.</text>
</comment>
<accession>U2F7D7</accession>
<proteinExistence type="predicted"/>
<dbReference type="AlphaFoldDB" id="U2F7D7"/>
<dbReference type="PATRIC" id="fig|1242969.3.peg.1054"/>
<feature type="transmembrane region" description="Helical" evidence="1">
    <location>
        <begin position="20"/>
        <end position="40"/>
    </location>
</feature>
<evidence type="ECO:0000313" key="3">
    <source>
        <dbReference type="Proteomes" id="UP000016627"/>
    </source>
</evidence>
<evidence type="ECO:0000313" key="2">
    <source>
        <dbReference type="EMBL" id="ERJ25855.1"/>
    </source>
</evidence>
<dbReference type="RefSeq" id="WP_021091150.1">
    <property type="nucleotide sequence ID" value="NZ_ANNI01000005.1"/>
</dbReference>
<name>U2F7D7_9BACT</name>
<gene>
    <name evidence="2" type="ORF">ATCC51562_1594</name>
</gene>
<sequence length="106" mass="12059">MFETLDALLKVLILNGFTPLSIALIIASIFLSGVVFGVFINRHFGTKPFWTEKEFTCVLEDKNGTKFKVDVSVLFKNAKIVRIDCPFFKKGKCKGDHKCLMLEKRL</sequence>
<dbReference type="Proteomes" id="UP000016627">
    <property type="component" value="Unassembled WGS sequence"/>
</dbReference>